<dbReference type="AlphaFoldDB" id="A0A1H1HDV7"/>
<reference evidence="2" key="1">
    <citation type="submission" date="2016-10" db="EMBL/GenBank/DDBJ databases">
        <authorList>
            <person name="Varghese N."/>
            <person name="Submissions S."/>
        </authorList>
    </citation>
    <scope>NUCLEOTIDE SEQUENCE [LARGE SCALE GENOMIC DNA]</scope>
    <source>
        <strain evidence="2">DUS833</strain>
    </source>
</reference>
<evidence type="ECO:0000313" key="2">
    <source>
        <dbReference type="Proteomes" id="UP000199365"/>
    </source>
</evidence>
<dbReference type="RefSeq" id="WP_090805779.1">
    <property type="nucleotide sequence ID" value="NZ_FNKX01000001.1"/>
</dbReference>
<name>A0A1H1HDV7_9BURK</name>
<gene>
    <name evidence="1" type="ORF">SAMN05445850_3458</name>
</gene>
<keyword evidence="2" id="KW-1185">Reference proteome</keyword>
<dbReference type="EMBL" id="FNKX01000001">
    <property type="protein sequence ID" value="SDR23246.1"/>
    <property type="molecule type" value="Genomic_DNA"/>
</dbReference>
<dbReference type="InterPro" id="IPR021947">
    <property type="entry name" value="DUF3564"/>
</dbReference>
<proteinExistence type="predicted"/>
<sequence length="124" mass="13703">MRLTIHLDTFDRVNRMAFAILWLDNETRQWSREGHLGLELPEWGTLQVDCGNTLVCGPHDSVPCCVLEGLDLNVSGGPFEGEAGRAQWCANAGRTLMSGHWHIQCVDHEGAEPENGIFADDDTA</sequence>
<organism evidence="1 2">
    <name type="scientific">Paraburkholderia tuberum</name>
    <dbReference type="NCBI Taxonomy" id="157910"/>
    <lineage>
        <taxon>Bacteria</taxon>
        <taxon>Pseudomonadati</taxon>
        <taxon>Pseudomonadota</taxon>
        <taxon>Betaproteobacteria</taxon>
        <taxon>Burkholderiales</taxon>
        <taxon>Burkholderiaceae</taxon>
        <taxon>Paraburkholderia</taxon>
    </lineage>
</organism>
<evidence type="ECO:0008006" key="3">
    <source>
        <dbReference type="Google" id="ProtNLM"/>
    </source>
</evidence>
<dbReference type="STRING" id="157910.SAMN05445850_3458"/>
<evidence type="ECO:0000313" key="1">
    <source>
        <dbReference type="EMBL" id="SDR23246.1"/>
    </source>
</evidence>
<accession>A0A1H1HDV7</accession>
<dbReference type="Proteomes" id="UP000199365">
    <property type="component" value="Unassembled WGS sequence"/>
</dbReference>
<dbReference type="Pfam" id="PF12087">
    <property type="entry name" value="DUF3564"/>
    <property type="match status" value="1"/>
</dbReference>
<protein>
    <recommendedName>
        <fullName evidence="3">DUF3564 domain-containing protein</fullName>
    </recommendedName>
</protein>